<name>A0A099NRR0_PICKU</name>
<comment type="caution">
    <text evidence="3">The sequence shown here is derived from an EMBL/GenBank/DDBJ whole genome shotgun (WGS) entry which is preliminary data.</text>
</comment>
<dbReference type="AlphaFoldDB" id="A0A099NRR0"/>
<evidence type="ECO:0000313" key="3">
    <source>
        <dbReference type="EMBL" id="KGK35438.1"/>
    </source>
</evidence>
<evidence type="ECO:0000313" key="4">
    <source>
        <dbReference type="Proteomes" id="UP000029867"/>
    </source>
</evidence>
<dbReference type="Proteomes" id="UP000029867">
    <property type="component" value="Unassembled WGS sequence"/>
</dbReference>
<protein>
    <recommendedName>
        <fullName evidence="2">NADP-dependent oxidoreductase domain-containing protein</fullName>
    </recommendedName>
</protein>
<gene>
    <name evidence="3" type="ORF">JL09_g5412</name>
</gene>
<accession>A0A099NRR0</accession>
<dbReference type="Gene3D" id="3.20.20.100">
    <property type="entry name" value="NADP-dependent oxidoreductase domain"/>
    <property type="match status" value="1"/>
</dbReference>
<dbReference type="eggNOG" id="KOG1577">
    <property type="taxonomic scope" value="Eukaryota"/>
</dbReference>
<dbReference type="PANTHER" id="PTHR43827:SF13">
    <property type="entry name" value="ALDO_KETO REDUCTASE FAMILY PROTEIN"/>
    <property type="match status" value="1"/>
</dbReference>
<organism evidence="3 4">
    <name type="scientific">Pichia kudriavzevii</name>
    <name type="common">Yeast</name>
    <name type="synonym">Issatchenkia orientalis</name>
    <dbReference type="NCBI Taxonomy" id="4909"/>
    <lineage>
        <taxon>Eukaryota</taxon>
        <taxon>Fungi</taxon>
        <taxon>Dikarya</taxon>
        <taxon>Ascomycota</taxon>
        <taxon>Saccharomycotina</taxon>
        <taxon>Pichiomycetes</taxon>
        <taxon>Pichiales</taxon>
        <taxon>Pichiaceae</taxon>
        <taxon>Pichia</taxon>
    </lineage>
</organism>
<dbReference type="InterPro" id="IPR036812">
    <property type="entry name" value="NAD(P)_OxRdtase_dom_sf"/>
</dbReference>
<proteinExistence type="predicted"/>
<evidence type="ECO:0000259" key="2">
    <source>
        <dbReference type="Pfam" id="PF00248"/>
    </source>
</evidence>
<evidence type="ECO:0000256" key="1">
    <source>
        <dbReference type="ARBA" id="ARBA00023002"/>
    </source>
</evidence>
<dbReference type="PANTHER" id="PTHR43827">
    <property type="entry name" value="2,5-DIKETO-D-GLUCONIC ACID REDUCTASE"/>
    <property type="match status" value="1"/>
</dbReference>
<dbReference type="SUPFAM" id="SSF51430">
    <property type="entry name" value="NAD(P)-linked oxidoreductase"/>
    <property type="match status" value="1"/>
</dbReference>
<dbReference type="InterPro" id="IPR023210">
    <property type="entry name" value="NADP_OxRdtase_dom"/>
</dbReference>
<dbReference type="Pfam" id="PF00248">
    <property type="entry name" value="Aldo_ket_red"/>
    <property type="match status" value="1"/>
</dbReference>
<dbReference type="EMBL" id="JQFK01000644">
    <property type="protein sequence ID" value="KGK35438.1"/>
    <property type="molecule type" value="Genomic_DNA"/>
</dbReference>
<feature type="domain" description="NADP-dependent oxidoreductase" evidence="2">
    <location>
        <begin position="24"/>
        <end position="60"/>
    </location>
</feature>
<sequence length="66" mass="7579">MAIATHLTLNSGYQIPTIALGVYQTPPEETEKIVLAALEAGYRHIDSAQYYHNEEDEEYLLYYEDL</sequence>
<dbReference type="InterPro" id="IPR020471">
    <property type="entry name" value="AKR"/>
</dbReference>
<dbReference type="HOGENOM" id="CLU_2831513_0_0_1"/>
<reference evidence="4" key="1">
    <citation type="journal article" date="2014" name="Microb. Cell Fact.">
        <title>Exploiting Issatchenkia orientalis SD108 for succinic acid production.</title>
        <authorList>
            <person name="Xiao H."/>
            <person name="Shao Z."/>
            <person name="Jiang Y."/>
            <person name="Dole S."/>
            <person name="Zhao H."/>
        </authorList>
    </citation>
    <scope>NUCLEOTIDE SEQUENCE [LARGE SCALE GENOMIC DNA]</scope>
    <source>
        <strain evidence="4">SD108</strain>
    </source>
</reference>
<dbReference type="GO" id="GO:0016616">
    <property type="term" value="F:oxidoreductase activity, acting on the CH-OH group of donors, NAD or NADP as acceptor"/>
    <property type="evidence" value="ECO:0007669"/>
    <property type="project" value="UniProtKB-ARBA"/>
</dbReference>
<keyword evidence="1" id="KW-0560">Oxidoreductase</keyword>